<evidence type="ECO:0000313" key="2">
    <source>
        <dbReference type="EMBL" id="PPR89386.1"/>
    </source>
</evidence>
<feature type="region of interest" description="Disordered" evidence="1">
    <location>
        <begin position="146"/>
        <end position="173"/>
    </location>
</feature>
<evidence type="ECO:0000313" key="3">
    <source>
        <dbReference type="Proteomes" id="UP000239757"/>
    </source>
</evidence>
<dbReference type="EMBL" id="KZ667969">
    <property type="protein sequence ID" value="PPR89386.1"/>
    <property type="molecule type" value="Genomic_DNA"/>
</dbReference>
<organism evidence="2 3">
    <name type="scientific">Gossypium barbadense</name>
    <name type="common">Sea Island cotton</name>
    <name type="synonym">Hibiscus barbadensis</name>
    <dbReference type="NCBI Taxonomy" id="3634"/>
    <lineage>
        <taxon>Eukaryota</taxon>
        <taxon>Viridiplantae</taxon>
        <taxon>Streptophyta</taxon>
        <taxon>Embryophyta</taxon>
        <taxon>Tracheophyta</taxon>
        <taxon>Spermatophyta</taxon>
        <taxon>Magnoliopsida</taxon>
        <taxon>eudicotyledons</taxon>
        <taxon>Gunneridae</taxon>
        <taxon>Pentapetalae</taxon>
        <taxon>rosids</taxon>
        <taxon>malvids</taxon>
        <taxon>Malvales</taxon>
        <taxon>Malvaceae</taxon>
        <taxon>Malvoideae</taxon>
        <taxon>Gossypium</taxon>
    </lineage>
</organism>
<dbReference type="OrthoDB" id="1001863at2759"/>
<sequence>MDSFCENSVIGDCSVKGLIPKKVHSNDKDESVNIDFLVDQDVQPTISWKDKLVDLSSSTVGKNLEMKEDFDVLEGDIQKSIINGYMYKRKILVEIGGMVGKIVKLDMNTDNRAKGRFARMVVYVNLDRYGHMKDVGPFRVSAPYSRKNPTSSELLSEGGNMTSDGKVTGNENNIRADDGVSLRSGSNFSNDGNNGFSESWFRSKVTSKGVVDVTEAEMNNCLNPRKHIMINFKEFKDFSSGISMEGAPLRFWGKMYLSIEIMNDRKFS</sequence>
<accession>A0A2P5WE85</accession>
<evidence type="ECO:0000256" key="1">
    <source>
        <dbReference type="SAM" id="MobiDB-lite"/>
    </source>
</evidence>
<name>A0A2P5WE85_GOSBA</name>
<evidence type="ECO:0008006" key="4">
    <source>
        <dbReference type="Google" id="ProtNLM"/>
    </source>
</evidence>
<reference evidence="2 3" key="1">
    <citation type="submission" date="2015-01" db="EMBL/GenBank/DDBJ databases">
        <title>Genome of allotetraploid Gossypium barbadense reveals genomic plasticity and fiber elongation in cotton evolution.</title>
        <authorList>
            <person name="Chen X."/>
            <person name="Liu X."/>
            <person name="Zhao B."/>
            <person name="Zheng H."/>
            <person name="Hu Y."/>
            <person name="Lu G."/>
            <person name="Yang C."/>
            <person name="Chen J."/>
            <person name="Shan C."/>
            <person name="Zhang L."/>
            <person name="Zhou Y."/>
            <person name="Wang L."/>
            <person name="Guo W."/>
            <person name="Bai Y."/>
            <person name="Ruan J."/>
            <person name="Shangguan X."/>
            <person name="Mao Y."/>
            <person name="Jiang J."/>
            <person name="Zhu Y."/>
            <person name="Lei J."/>
            <person name="Kang H."/>
            <person name="Chen S."/>
            <person name="He X."/>
            <person name="Wang R."/>
            <person name="Wang Y."/>
            <person name="Chen J."/>
            <person name="Wang L."/>
            <person name="Yu S."/>
            <person name="Wang B."/>
            <person name="Wei J."/>
            <person name="Song S."/>
            <person name="Lu X."/>
            <person name="Gao Z."/>
            <person name="Gu W."/>
            <person name="Deng X."/>
            <person name="Ma D."/>
            <person name="Wang S."/>
            <person name="Liang W."/>
            <person name="Fang L."/>
            <person name="Cai C."/>
            <person name="Zhu X."/>
            <person name="Zhou B."/>
            <person name="Zhang Y."/>
            <person name="Chen Z."/>
            <person name="Xu S."/>
            <person name="Zhu R."/>
            <person name="Wang S."/>
            <person name="Zhang T."/>
            <person name="Zhao G."/>
        </authorList>
    </citation>
    <scope>NUCLEOTIDE SEQUENCE [LARGE SCALE GENOMIC DNA]</scope>
    <source>
        <strain evidence="3">cv. Xinhai21</strain>
        <tissue evidence="2">Leaf</tissue>
    </source>
</reference>
<feature type="compositionally biased region" description="Polar residues" evidence="1">
    <location>
        <begin position="147"/>
        <end position="173"/>
    </location>
</feature>
<gene>
    <name evidence="2" type="ORF">GOBAR_AA31299</name>
</gene>
<dbReference type="AlphaFoldDB" id="A0A2P5WE85"/>
<proteinExistence type="predicted"/>
<protein>
    <recommendedName>
        <fullName evidence="4">DUF4283 domain-containing protein</fullName>
    </recommendedName>
</protein>
<dbReference type="Proteomes" id="UP000239757">
    <property type="component" value="Unassembled WGS sequence"/>
</dbReference>